<keyword evidence="5" id="KW-1185">Reference proteome</keyword>
<accession>V6M4E2</accession>
<feature type="coiled-coil region" evidence="1">
    <location>
        <begin position="521"/>
        <end position="564"/>
    </location>
</feature>
<feature type="region of interest" description="Disordered" evidence="2">
    <location>
        <begin position="619"/>
        <end position="676"/>
    </location>
</feature>
<reference evidence="3 4" key="1">
    <citation type="journal article" date="2014" name="PLoS Genet.">
        <title>The Genome of Spironucleus salmonicida Highlights a Fish Pathogen Adapted to Fluctuating Environments.</title>
        <authorList>
            <person name="Xu F."/>
            <person name="Jerlstrom-Hultqvist J."/>
            <person name="Einarsson E."/>
            <person name="Astvaldsson A."/>
            <person name="Svard S.G."/>
            <person name="Andersson J.O."/>
        </authorList>
    </citation>
    <scope>NUCLEOTIDE SEQUENCE</scope>
    <source>
        <strain evidence="4">ATCC 50377</strain>
    </source>
</reference>
<organism evidence="3">
    <name type="scientific">Spironucleus salmonicida</name>
    <dbReference type="NCBI Taxonomy" id="348837"/>
    <lineage>
        <taxon>Eukaryota</taxon>
        <taxon>Metamonada</taxon>
        <taxon>Diplomonadida</taxon>
        <taxon>Hexamitidae</taxon>
        <taxon>Hexamitinae</taxon>
        <taxon>Spironucleus</taxon>
    </lineage>
</organism>
<evidence type="ECO:0000256" key="2">
    <source>
        <dbReference type="SAM" id="MobiDB-lite"/>
    </source>
</evidence>
<feature type="compositionally biased region" description="Basic residues" evidence="2">
    <location>
        <begin position="663"/>
        <end position="676"/>
    </location>
</feature>
<dbReference type="Gene3D" id="3.40.50.12760">
    <property type="match status" value="1"/>
</dbReference>
<evidence type="ECO:0000313" key="4">
    <source>
        <dbReference type="EMBL" id="KAH0577212.1"/>
    </source>
</evidence>
<sequence>MSVSFLDTVEIHLENLENYQWPIFSKYERYTQHSMMTAALPAAKTAKTTLLKSYQQVSSPEVISYLKLKLFSLDIRATDEQSFAQSFRAVNPYSSGFLQDYASMTKTPQKSPSYDAFKLLEFHAKFGVLDLMKNLYTTYFSQLKQNGLQQTDSLFTIAAVGKVRYSSVISQFVHGQFATLYKEFSHFQLAPPGKLINIFNTELERIHQNAQDFQQIDVPYFDYLQDIELFPQFVNNIQKHSFDIGVKLLVLDNLDTQNDYFLSVQQSMNNFYQLILQIAVAIYPQVVISGGSVLIKIRELTSPAMASILQILAYFYEEICYFHPDFSRVLTQEKWVYCTGKKRVERQIAKQVAEQLIQFSQQVKEFEVGVDLDEEFEYLEHLLPVNQKLVEYIRGVNIKSFKNQRNILQHGLIYYSRIYKPDIFDQLLELQEFVFTANTEEITAAQFLELYSGNNPEIGLIFPSNEKREKMVYRYLERINPDIKMIQDFKYVLELEERSLSVRWNNKEIEQKTIKMVVVVTEKERLMKEKIEREKKDKEDKERKEREKLEVKEVRQEQIQVQKQVVAQIAKKAVPQKQVSQVMQKPKIQASETGKSEELNQILKDVLLNQNVVSKPQQVEKVKVSSEPPQKTLKGAMKGKSLLFAGKGKGMGMIEKKEEPKAQPKRNLLKNVRKQM</sequence>
<dbReference type="EMBL" id="AUWU02000001">
    <property type="protein sequence ID" value="KAH0577212.1"/>
    <property type="molecule type" value="Genomic_DNA"/>
</dbReference>
<keyword evidence="1" id="KW-0175">Coiled coil</keyword>
<dbReference type="EMBL" id="KI545999">
    <property type="protein sequence ID" value="EST48179.1"/>
    <property type="molecule type" value="Genomic_DNA"/>
</dbReference>
<name>V6M4E2_9EUKA</name>
<dbReference type="AlphaFoldDB" id="V6M4E2"/>
<protein>
    <submittedName>
        <fullName evidence="3">Uncharacterized protein</fullName>
    </submittedName>
</protein>
<evidence type="ECO:0000313" key="5">
    <source>
        <dbReference type="Proteomes" id="UP000018208"/>
    </source>
</evidence>
<dbReference type="Proteomes" id="UP000018208">
    <property type="component" value="Unassembled WGS sequence"/>
</dbReference>
<gene>
    <name evidence="3" type="ORF">SS50377_11697</name>
    <name evidence="4" type="ORF">SS50377_20563</name>
</gene>
<evidence type="ECO:0000256" key="1">
    <source>
        <dbReference type="SAM" id="Coils"/>
    </source>
</evidence>
<evidence type="ECO:0000313" key="3">
    <source>
        <dbReference type="EMBL" id="EST48179.1"/>
    </source>
</evidence>
<reference evidence="4" key="2">
    <citation type="submission" date="2020-12" db="EMBL/GenBank/DDBJ databases">
        <title>New Spironucleus salmonicida genome in near-complete chromosomes.</title>
        <authorList>
            <person name="Xu F."/>
            <person name="Kurt Z."/>
            <person name="Jimenez-Gonzalez A."/>
            <person name="Astvaldsson A."/>
            <person name="Andersson J.O."/>
            <person name="Svard S.G."/>
        </authorList>
    </citation>
    <scope>NUCLEOTIDE SEQUENCE</scope>
    <source>
        <strain evidence="4">ATCC 50377</strain>
    </source>
</reference>
<proteinExistence type="predicted"/>
<dbReference type="VEuPathDB" id="GiardiaDB:SS50377_20563"/>